<dbReference type="AlphaFoldDB" id="A0A1E5NG77"/>
<dbReference type="Pfam" id="PF14491">
    <property type="entry name" value="DUF4435"/>
    <property type="match status" value="1"/>
</dbReference>
<comment type="caution">
    <text evidence="2">The sequence shown here is derived from an EMBL/GenBank/DDBJ whole genome shotgun (WGS) entry which is preliminary data.</text>
</comment>
<gene>
    <name evidence="2" type="ORF">BFL38_12740</name>
</gene>
<dbReference type="RefSeq" id="WP_069725733.1">
    <property type="nucleotide sequence ID" value="NZ_MDCO01000006.1"/>
</dbReference>
<evidence type="ECO:0000313" key="3">
    <source>
        <dbReference type="Proteomes" id="UP000095247"/>
    </source>
</evidence>
<dbReference type="InterPro" id="IPR029492">
    <property type="entry name" value="DUF4435"/>
</dbReference>
<sequence>MIMNKQNKPNPYITNMSKSIKSAPVKFFDIVQKYNKNNYIYIITEGEDDVEYYESIISKVYGDKIEYMYTNGKPAALKLYNDLFKNQYMQYSKKRILFLLDKDFSYWNNLVGERPELNNVKDTNIYITDNYSIENNLIEYTLFEKILIYYNYNKFSEVYFNTLLSNFRDNMKEVMADSILLDRAKPKKKVNFSISNDIMINMNNLTVAISYSIQSSQTDINNQINAFNNNKSEYSVKGKLELKFLIEIYKKLRINFFRKIKNKKYNSKKLKQSKMLFYYFIKNATIPYTLKTFLDKFLIKKIN</sequence>
<dbReference type="EMBL" id="MDCO01000006">
    <property type="protein sequence ID" value="OEJ15172.1"/>
    <property type="molecule type" value="Genomic_DNA"/>
</dbReference>
<organism evidence="2 3">
    <name type="scientific">Brachyspira hampsonii</name>
    <dbReference type="NCBI Taxonomy" id="1287055"/>
    <lineage>
        <taxon>Bacteria</taxon>
        <taxon>Pseudomonadati</taxon>
        <taxon>Spirochaetota</taxon>
        <taxon>Spirochaetia</taxon>
        <taxon>Brachyspirales</taxon>
        <taxon>Brachyspiraceae</taxon>
        <taxon>Brachyspira</taxon>
    </lineage>
</organism>
<accession>A0A1E5NG77</accession>
<evidence type="ECO:0000259" key="1">
    <source>
        <dbReference type="Pfam" id="PF14491"/>
    </source>
</evidence>
<protein>
    <recommendedName>
        <fullName evidence="1">DUF4435 domain-containing protein</fullName>
    </recommendedName>
</protein>
<evidence type="ECO:0000313" key="2">
    <source>
        <dbReference type="EMBL" id="OEJ15172.1"/>
    </source>
</evidence>
<feature type="domain" description="DUF4435" evidence="1">
    <location>
        <begin position="40"/>
        <end position="252"/>
    </location>
</feature>
<name>A0A1E5NG77_9SPIR</name>
<proteinExistence type="predicted"/>
<dbReference type="Proteomes" id="UP000095247">
    <property type="component" value="Unassembled WGS sequence"/>
</dbReference>
<reference evidence="2 3" key="1">
    <citation type="submission" date="2016-08" db="EMBL/GenBank/DDBJ databases">
        <title>Characterization and recognition of Brachyspira hampsonii sp. nov., a novel intestinal spirochete that is pathogenic to pigs.</title>
        <authorList>
            <person name="Mirajkar N."/>
            <person name="La T."/>
            <person name="Phillips N."/>
            <person name="Hampson D."/>
            <person name="Gebhart C."/>
        </authorList>
    </citation>
    <scope>NUCLEOTIDE SEQUENCE [LARGE SCALE GENOMIC DNA]</scope>
    <source>
        <strain evidence="2 3">P280/1</strain>
    </source>
</reference>